<accession>A0ACC3TEL5</accession>
<keyword evidence="2" id="KW-1185">Reference proteome</keyword>
<organism evidence="1 2">
    <name type="scientific">Lipomyces orientalis</name>
    <dbReference type="NCBI Taxonomy" id="1233043"/>
    <lineage>
        <taxon>Eukaryota</taxon>
        <taxon>Fungi</taxon>
        <taxon>Dikarya</taxon>
        <taxon>Ascomycota</taxon>
        <taxon>Saccharomycotina</taxon>
        <taxon>Lipomycetes</taxon>
        <taxon>Lipomycetales</taxon>
        <taxon>Lipomycetaceae</taxon>
        <taxon>Lipomyces</taxon>
    </lineage>
</organism>
<protein>
    <submittedName>
        <fullName evidence="1">Uncharacterized protein</fullName>
    </submittedName>
</protein>
<dbReference type="EMBL" id="MU970190">
    <property type="protein sequence ID" value="KAK9319411.1"/>
    <property type="molecule type" value="Genomic_DNA"/>
</dbReference>
<gene>
    <name evidence="1" type="ORF">V1517DRAFT_310758</name>
</gene>
<evidence type="ECO:0000313" key="1">
    <source>
        <dbReference type="EMBL" id="KAK9319411.1"/>
    </source>
</evidence>
<dbReference type="Proteomes" id="UP001489719">
    <property type="component" value="Unassembled WGS sequence"/>
</dbReference>
<name>A0ACC3TEL5_9ASCO</name>
<proteinExistence type="predicted"/>
<evidence type="ECO:0000313" key="2">
    <source>
        <dbReference type="Proteomes" id="UP001489719"/>
    </source>
</evidence>
<reference evidence="2" key="1">
    <citation type="journal article" date="2024" name="Front. Bioeng. Biotechnol.">
        <title>Genome-scale model development and genomic sequencing of the oleaginous clade Lipomyces.</title>
        <authorList>
            <person name="Czajka J.J."/>
            <person name="Han Y."/>
            <person name="Kim J."/>
            <person name="Mondo S.J."/>
            <person name="Hofstad B.A."/>
            <person name="Robles A."/>
            <person name="Haridas S."/>
            <person name="Riley R."/>
            <person name="LaButti K."/>
            <person name="Pangilinan J."/>
            <person name="Andreopoulos W."/>
            <person name="Lipzen A."/>
            <person name="Yan J."/>
            <person name="Wang M."/>
            <person name="Ng V."/>
            <person name="Grigoriev I.V."/>
            <person name="Spatafora J.W."/>
            <person name="Magnuson J.K."/>
            <person name="Baker S.E."/>
            <person name="Pomraning K.R."/>
        </authorList>
    </citation>
    <scope>NUCLEOTIDE SEQUENCE [LARGE SCALE GENOMIC DNA]</scope>
    <source>
        <strain evidence="2">CBS 10300</strain>
    </source>
</reference>
<comment type="caution">
    <text evidence="1">The sequence shown here is derived from an EMBL/GenBank/DDBJ whole genome shotgun (WGS) entry which is preliminary data.</text>
</comment>
<sequence>MSAPILSRKSAIDGFINIPDDEVLPSESASQLAELRARSTTSEASIHSSNTFLQDRPRPAPAIEWLWAYLETTTVDKEWTVKKTNKRRLTDREIRCAYIDDKTGTQCGWRTTDSL</sequence>